<dbReference type="AlphaFoldDB" id="S3UTR5"/>
<dbReference type="Proteomes" id="UP000014540">
    <property type="component" value="Unassembled WGS sequence"/>
</dbReference>
<evidence type="ECO:0000313" key="2">
    <source>
        <dbReference type="Proteomes" id="UP000014540"/>
    </source>
</evidence>
<dbReference type="EMBL" id="AKWZ02000010">
    <property type="protein sequence ID" value="EPG73821.1"/>
    <property type="molecule type" value="Genomic_DNA"/>
</dbReference>
<evidence type="ECO:0000313" key="1">
    <source>
        <dbReference type="EMBL" id="EPG73821.1"/>
    </source>
</evidence>
<accession>S3UTR5</accession>
<proteinExistence type="predicted"/>
<protein>
    <submittedName>
        <fullName evidence="1">Uncharacterized protein</fullName>
    </submittedName>
</protein>
<name>S3UTR5_9LEPT</name>
<dbReference type="RefSeq" id="WP_016550293.1">
    <property type="nucleotide sequence ID" value="NZ_AKWZ02000010.1"/>
</dbReference>
<gene>
    <name evidence="1" type="ORF">LEP1GSC058_4156</name>
</gene>
<comment type="caution">
    <text evidence="1">The sequence shown here is derived from an EMBL/GenBank/DDBJ whole genome shotgun (WGS) entry which is preliminary data.</text>
</comment>
<organism evidence="1 2">
    <name type="scientific">Leptospira fainei serovar Hurstbridge str. BUT 6</name>
    <dbReference type="NCBI Taxonomy" id="1193011"/>
    <lineage>
        <taxon>Bacteria</taxon>
        <taxon>Pseudomonadati</taxon>
        <taxon>Spirochaetota</taxon>
        <taxon>Spirochaetia</taxon>
        <taxon>Leptospirales</taxon>
        <taxon>Leptospiraceae</taxon>
        <taxon>Leptospira</taxon>
    </lineage>
</organism>
<sequence>MNIFNLFNKRKRADSTFLQQNLDQPAVDLLTLSHRKIYFLSIFLRDEHLAELKLNLAKTIDLTIANGGYVGSLAGSFLFSCFPESHDLNLKVIGNQIQNSTNGNAKILFGAVPGYFGNIGSNNYMSYGPIFENFTQIFSSLTKLNYGDIQEFILNQAEPRKN</sequence>
<keyword evidence="2" id="KW-1185">Reference proteome</keyword>
<reference evidence="1" key="1">
    <citation type="submission" date="2013-04" db="EMBL/GenBank/DDBJ databases">
        <authorList>
            <person name="Harkins D.M."/>
            <person name="Durkin A.S."/>
            <person name="Selengut J.D."/>
            <person name="Sanka R."/>
            <person name="DePew J."/>
            <person name="Purushe J."/>
            <person name="Ahmed A."/>
            <person name="van der Linden H."/>
            <person name="Goris M.G.A."/>
            <person name="Hartskeerl R.A."/>
            <person name="Vinetz J.M."/>
            <person name="Sutton G.G."/>
            <person name="Nelson W.C."/>
            <person name="Fouts D.E."/>
        </authorList>
    </citation>
    <scope>NUCLEOTIDE SEQUENCE [LARGE SCALE GENOMIC DNA]</scope>
    <source>
        <strain evidence="1">BUT 6</strain>
    </source>
</reference>
<dbReference type="STRING" id="1193011.LEP1GSC058_4156"/>